<proteinExistence type="predicted"/>
<name>A0ACB7ZYH6_9AGAM</name>
<gene>
    <name evidence="1" type="ORF">BJ138DRAFT_1017761</name>
</gene>
<dbReference type="Proteomes" id="UP000790377">
    <property type="component" value="Unassembled WGS sequence"/>
</dbReference>
<organism evidence="1 2">
    <name type="scientific">Hygrophoropsis aurantiaca</name>
    <dbReference type="NCBI Taxonomy" id="72124"/>
    <lineage>
        <taxon>Eukaryota</taxon>
        <taxon>Fungi</taxon>
        <taxon>Dikarya</taxon>
        <taxon>Basidiomycota</taxon>
        <taxon>Agaricomycotina</taxon>
        <taxon>Agaricomycetes</taxon>
        <taxon>Agaricomycetidae</taxon>
        <taxon>Boletales</taxon>
        <taxon>Coniophorineae</taxon>
        <taxon>Hygrophoropsidaceae</taxon>
        <taxon>Hygrophoropsis</taxon>
    </lineage>
</organism>
<accession>A0ACB7ZYH6</accession>
<sequence length="52" mass="6061">IYHRFATRSRRFIDAYSKGLTGKQAAWAAKKYRGHRVLPDHLMKDMDKAAIL</sequence>
<feature type="non-terminal residue" evidence="1">
    <location>
        <position position="1"/>
    </location>
</feature>
<reference evidence="1" key="1">
    <citation type="journal article" date="2021" name="New Phytol.">
        <title>Evolutionary innovations through gain and loss of genes in the ectomycorrhizal Boletales.</title>
        <authorList>
            <person name="Wu G."/>
            <person name="Miyauchi S."/>
            <person name="Morin E."/>
            <person name="Kuo A."/>
            <person name="Drula E."/>
            <person name="Varga T."/>
            <person name="Kohler A."/>
            <person name="Feng B."/>
            <person name="Cao Y."/>
            <person name="Lipzen A."/>
            <person name="Daum C."/>
            <person name="Hundley H."/>
            <person name="Pangilinan J."/>
            <person name="Johnson J."/>
            <person name="Barry K."/>
            <person name="LaButti K."/>
            <person name="Ng V."/>
            <person name="Ahrendt S."/>
            <person name="Min B."/>
            <person name="Choi I.G."/>
            <person name="Park H."/>
            <person name="Plett J.M."/>
            <person name="Magnuson J."/>
            <person name="Spatafora J.W."/>
            <person name="Nagy L.G."/>
            <person name="Henrissat B."/>
            <person name="Grigoriev I.V."/>
            <person name="Yang Z.L."/>
            <person name="Xu J."/>
            <person name="Martin F.M."/>
        </authorList>
    </citation>
    <scope>NUCLEOTIDE SEQUENCE</scope>
    <source>
        <strain evidence="1">ATCC 28755</strain>
    </source>
</reference>
<evidence type="ECO:0000313" key="2">
    <source>
        <dbReference type="Proteomes" id="UP000790377"/>
    </source>
</evidence>
<keyword evidence="2" id="KW-1185">Reference proteome</keyword>
<comment type="caution">
    <text evidence="1">The sequence shown here is derived from an EMBL/GenBank/DDBJ whole genome shotgun (WGS) entry which is preliminary data.</text>
</comment>
<dbReference type="EMBL" id="MU268201">
    <property type="protein sequence ID" value="KAH7905398.1"/>
    <property type="molecule type" value="Genomic_DNA"/>
</dbReference>
<protein>
    <submittedName>
        <fullName evidence="1">Uncharacterized protein</fullName>
    </submittedName>
</protein>
<evidence type="ECO:0000313" key="1">
    <source>
        <dbReference type="EMBL" id="KAH7905398.1"/>
    </source>
</evidence>